<dbReference type="AlphaFoldDB" id="A0A0F9A680"/>
<accession>A0A0F9A680</accession>
<name>A0A0F9A680_9ZZZZ</name>
<dbReference type="EMBL" id="LAZR01059494">
    <property type="protein sequence ID" value="KKK67671.1"/>
    <property type="molecule type" value="Genomic_DNA"/>
</dbReference>
<reference evidence="1" key="1">
    <citation type="journal article" date="2015" name="Nature">
        <title>Complex archaea that bridge the gap between prokaryotes and eukaryotes.</title>
        <authorList>
            <person name="Spang A."/>
            <person name="Saw J.H."/>
            <person name="Jorgensen S.L."/>
            <person name="Zaremba-Niedzwiedzka K."/>
            <person name="Martijn J."/>
            <person name="Lind A.E."/>
            <person name="van Eijk R."/>
            <person name="Schleper C."/>
            <person name="Guy L."/>
            <person name="Ettema T.J."/>
        </authorList>
    </citation>
    <scope>NUCLEOTIDE SEQUENCE</scope>
</reference>
<proteinExistence type="predicted"/>
<evidence type="ECO:0000313" key="1">
    <source>
        <dbReference type="EMBL" id="KKK67671.1"/>
    </source>
</evidence>
<sequence>MPYDIAVSHGTADPFVSAYPWTPGVGFGAKYADPAVKPTGIGQGVDFCGSTDIAVSHATDPYVTVWPWTPRVGFGAKYADPDVKPTGIGYGTDFWKPPLLGSKSANMASKMMARGVV</sequence>
<protein>
    <submittedName>
        <fullName evidence="1">Uncharacterized protein</fullName>
    </submittedName>
</protein>
<gene>
    <name evidence="1" type="ORF">LCGC14_2951730</name>
</gene>
<comment type="caution">
    <text evidence="1">The sequence shown here is derived from an EMBL/GenBank/DDBJ whole genome shotgun (WGS) entry which is preliminary data.</text>
</comment>
<organism evidence="1">
    <name type="scientific">marine sediment metagenome</name>
    <dbReference type="NCBI Taxonomy" id="412755"/>
    <lineage>
        <taxon>unclassified sequences</taxon>
        <taxon>metagenomes</taxon>
        <taxon>ecological metagenomes</taxon>
    </lineage>
</organism>